<evidence type="ECO:0000313" key="3">
    <source>
        <dbReference type="EMBL" id="MDY7228504.1"/>
    </source>
</evidence>
<organism evidence="3 4">
    <name type="scientific">Hyalangium rubrum</name>
    <dbReference type="NCBI Taxonomy" id="3103134"/>
    <lineage>
        <taxon>Bacteria</taxon>
        <taxon>Pseudomonadati</taxon>
        <taxon>Myxococcota</taxon>
        <taxon>Myxococcia</taxon>
        <taxon>Myxococcales</taxon>
        <taxon>Cystobacterineae</taxon>
        <taxon>Archangiaceae</taxon>
        <taxon>Hyalangium</taxon>
    </lineage>
</organism>
<dbReference type="Pfam" id="PF04972">
    <property type="entry name" value="BON"/>
    <property type="match status" value="1"/>
</dbReference>
<dbReference type="Proteomes" id="UP001291309">
    <property type="component" value="Unassembled WGS sequence"/>
</dbReference>
<proteinExistence type="predicted"/>
<gene>
    <name evidence="3" type="ORF">SYV04_18925</name>
</gene>
<evidence type="ECO:0000313" key="4">
    <source>
        <dbReference type="Proteomes" id="UP001291309"/>
    </source>
</evidence>
<name>A0ABU5H5Y8_9BACT</name>
<feature type="domain" description="BON" evidence="1">
    <location>
        <begin position="135"/>
        <end position="182"/>
    </location>
</feature>
<dbReference type="InterPro" id="IPR032789">
    <property type="entry name" value="T2SS-T3SS_pil_N"/>
</dbReference>
<evidence type="ECO:0000259" key="2">
    <source>
        <dbReference type="Pfam" id="PF13629"/>
    </source>
</evidence>
<dbReference type="InterPro" id="IPR007055">
    <property type="entry name" value="BON_dom"/>
</dbReference>
<evidence type="ECO:0000259" key="1">
    <source>
        <dbReference type="Pfam" id="PF04972"/>
    </source>
</evidence>
<accession>A0ABU5H5Y8</accession>
<sequence length="194" mass="21015">MQLAPGAQTVLDFTGIRRIAVANPDVADVKVVGKTQLLIVGNRRGRTALTVWTDKGEVQRTLVVEPPRVEELARELKALGFSSLEVRPIGDQVVVDGQVESFQDLKMLRQAVAGLSYVKLLVRVDAQVVQASLTVTAEQINAALKRNGITSATAVVVGRRILLEGSVTDEAERDKAQRIADSFYEELKGSIGPQ</sequence>
<comment type="caution">
    <text evidence="3">The sequence shown here is derived from an EMBL/GenBank/DDBJ whole genome shotgun (WGS) entry which is preliminary data.</text>
</comment>
<keyword evidence="4" id="KW-1185">Reference proteome</keyword>
<dbReference type="EMBL" id="JAXIVS010000006">
    <property type="protein sequence ID" value="MDY7228504.1"/>
    <property type="molecule type" value="Genomic_DNA"/>
</dbReference>
<dbReference type="Pfam" id="PF13629">
    <property type="entry name" value="T2SS-T3SS_pil_N"/>
    <property type="match status" value="1"/>
</dbReference>
<protein>
    <submittedName>
        <fullName evidence="3">Pilus assembly protein N-terminal domain-containing protein</fullName>
    </submittedName>
</protein>
<reference evidence="3 4" key="1">
    <citation type="submission" date="2023-12" db="EMBL/GenBank/DDBJ databases">
        <title>the genome sequence of Hyalangium sp. s54d21.</title>
        <authorList>
            <person name="Zhang X."/>
        </authorList>
    </citation>
    <scope>NUCLEOTIDE SEQUENCE [LARGE SCALE GENOMIC DNA]</scope>
    <source>
        <strain evidence="4">s54d21</strain>
    </source>
</reference>
<dbReference type="RefSeq" id="WP_321547231.1">
    <property type="nucleotide sequence ID" value="NZ_JAXIVS010000006.1"/>
</dbReference>
<feature type="domain" description="Pilus formation protein N-terminal" evidence="2">
    <location>
        <begin position="1"/>
        <end position="64"/>
    </location>
</feature>